<sequence length="207" mass="23041">MRLFIFVFLTTISTELAGGATIKNLVFPSESDNSYVELVPKKSLILSAFTLCMRVATELQGNREVILFAYRTPNNDELNVWHGVLFKVPELGALETHLCFTWDSSSGASALFMDGRRSLTKIYRQHHTISPGGKVILGQDPDSYLGGFDINQSFVGSITGDMWDYVLSDGTIQDMVFKSRALAGNIFDWDTINLETHGGVHVNNREL</sequence>
<comment type="cofactor">
    <cofactor evidence="1">
        <name>Ca(2+)</name>
        <dbReference type="ChEBI" id="CHEBI:29108"/>
    </cofactor>
</comment>
<dbReference type="SMART" id="SM00159">
    <property type="entry name" value="PTX"/>
    <property type="match status" value="1"/>
</dbReference>
<feature type="signal peptide" evidence="7">
    <location>
        <begin position="1"/>
        <end position="19"/>
    </location>
</feature>
<gene>
    <name evidence="9" type="ORF">Q5P01_016872</name>
</gene>
<keyword evidence="10" id="KW-1185">Reference proteome</keyword>
<evidence type="ECO:0000256" key="2">
    <source>
        <dbReference type="ARBA" id="ARBA00022723"/>
    </source>
</evidence>
<proteinExistence type="predicted"/>
<dbReference type="InterPro" id="IPR030476">
    <property type="entry name" value="Pentaxin_CS"/>
</dbReference>
<dbReference type="InterPro" id="IPR051005">
    <property type="entry name" value="Pentraxin_domain"/>
</dbReference>
<evidence type="ECO:0000259" key="8">
    <source>
        <dbReference type="PROSITE" id="PS51828"/>
    </source>
</evidence>
<dbReference type="PROSITE" id="PS00289">
    <property type="entry name" value="PTX_1"/>
    <property type="match status" value="1"/>
</dbReference>
<evidence type="ECO:0000256" key="1">
    <source>
        <dbReference type="ARBA" id="ARBA00001913"/>
    </source>
</evidence>
<feature type="domain" description="Pentraxin (PTX)" evidence="8">
    <location>
        <begin position="21"/>
        <end position="207"/>
    </location>
</feature>
<evidence type="ECO:0000256" key="6">
    <source>
        <dbReference type="PROSITE-ProRule" id="PRU01172"/>
    </source>
</evidence>
<dbReference type="SUPFAM" id="SSF49899">
    <property type="entry name" value="Concanavalin A-like lectins/glucanases"/>
    <property type="match status" value="1"/>
</dbReference>
<dbReference type="InterPro" id="IPR001759">
    <property type="entry name" value="PTX_dom"/>
</dbReference>
<evidence type="ECO:0000313" key="10">
    <source>
        <dbReference type="Proteomes" id="UP001187415"/>
    </source>
</evidence>
<keyword evidence="2" id="KW-0479">Metal-binding</keyword>
<organism evidence="9 10">
    <name type="scientific">Channa striata</name>
    <name type="common">Snakehead murrel</name>
    <name type="synonym">Ophicephalus striatus</name>
    <dbReference type="NCBI Taxonomy" id="64152"/>
    <lineage>
        <taxon>Eukaryota</taxon>
        <taxon>Metazoa</taxon>
        <taxon>Chordata</taxon>
        <taxon>Craniata</taxon>
        <taxon>Vertebrata</taxon>
        <taxon>Euteleostomi</taxon>
        <taxon>Actinopterygii</taxon>
        <taxon>Neopterygii</taxon>
        <taxon>Teleostei</taxon>
        <taxon>Neoteleostei</taxon>
        <taxon>Acanthomorphata</taxon>
        <taxon>Anabantaria</taxon>
        <taxon>Anabantiformes</taxon>
        <taxon>Channoidei</taxon>
        <taxon>Channidae</taxon>
        <taxon>Channa</taxon>
    </lineage>
</organism>
<keyword evidence="3 7" id="KW-0732">Signal</keyword>
<keyword evidence="4" id="KW-0106">Calcium</keyword>
<dbReference type="GO" id="GO:0046872">
    <property type="term" value="F:metal ion binding"/>
    <property type="evidence" value="ECO:0007669"/>
    <property type="project" value="UniProtKB-KW"/>
</dbReference>
<dbReference type="Pfam" id="PF00354">
    <property type="entry name" value="Pentaxin"/>
    <property type="match status" value="1"/>
</dbReference>
<accession>A0AA88M922</accession>
<dbReference type="PANTHER" id="PTHR45869">
    <property type="entry name" value="C-REACTIVE PROTEIN-RELATED"/>
    <property type="match status" value="1"/>
</dbReference>
<evidence type="ECO:0000256" key="3">
    <source>
        <dbReference type="ARBA" id="ARBA00022729"/>
    </source>
</evidence>
<keyword evidence="5" id="KW-1015">Disulfide bond</keyword>
<protein>
    <recommendedName>
        <fullName evidence="8">Pentraxin (PTX) domain-containing protein</fullName>
    </recommendedName>
</protein>
<dbReference type="PROSITE" id="PS51828">
    <property type="entry name" value="PTX_2"/>
    <property type="match status" value="1"/>
</dbReference>
<dbReference type="PANTHER" id="PTHR45869:SF2">
    <property type="entry name" value="C-REACTIVE PROTEIN-RELATED"/>
    <property type="match status" value="1"/>
</dbReference>
<feature type="chain" id="PRO_5041743614" description="Pentraxin (PTX) domain-containing protein" evidence="7">
    <location>
        <begin position="20"/>
        <end position="207"/>
    </location>
</feature>
<comment type="caution">
    <text evidence="6">Lacks conserved residue(s) required for the propagation of feature annotation.</text>
</comment>
<dbReference type="AlphaFoldDB" id="A0AA88M922"/>
<evidence type="ECO:0000256" key="5">
    <source>
        <dbReference type="ARBA" id="ARBA00023157"/>
    </source>
</evidence>
<comment type="caution">
    <text evidence="9">The sequence shown here is derived from an EMBL/GenBank/DDBJ whole genome shotgun (WGS) entry which is preliminary data.</text>
</comment>
<reference evidence="9" key="1">
    <citation type="submission" date="2023-07" db="EMBL/GenBank/DDBJ databases">
        <title>Chromosome-level Genome Assembly of Striped Snakehead (Channa striata).</title>
        <authorList>
            <person name="Liu H."/>
        </authorList>
    </citation>
    <scope>NUCLEOTIDE SEQUENCE</scope>
    <source>
        <strain evidence="9">Gz</strain>
        <tissue evidence="9">Muscle</tissue>
    </source>
</reference>
<dbReference type="EMBL" id="JAUPFM010000013">
    <property type="protein sequence ID" value="KAK2832983.1"/>
    <property type="molecule type" value="Genomic_DNA"/>
</dbReference>
<dbReference type="Proteomes" id="UP001187415">
    <property type="component" value="Unassembled WGS sequence"/>
</dbReference>
<dbReference type="Gene3D" id="2.60.120.200">
    <property type="match status" value="1"/>
</dbReference>
<name>A0AA88M922_CHASR</name>
<evidence type="ECO:0000256" key="7">
    <source>
        <dbReference type="SAM" id="SignalP"/>
    </source>
</evidence>
<dbReference type="InterPro" id="IPR013320">
    <property type="entry name" value="ConA-like_dom_sf"/>
</dbReference>
<evidence type="ECO:0000256" key="4">
    <source>
        <dbReference type="ARBA" id="ARBA00022837"/>
    </source>
</evidence>
<evidence type="ECO:0000313" key="9">
    <source>
        <dbReference type="EMBL" id="KAK2832983.1"/>
    </source>
</evidence>